<dbReference type="PANTHER" id="PTHR42928">
    <property type="entry name" value="TRICARBOXYLATE-BINDING PROTEIN"/>
    <property type="match status" value="1"/>
</dbReference>
<dbReference type="Gene3D" id="3.40.190.10">
    <property type="entry name" value="Periplasmic binding protein-like II"/>
    <property type="match status" value="1"/>
</dbReference>
<keyword evidence="2" id="KW-0732">Signal</keyword>
<dbReference type="OrthoDB" id="8443386at2"/>
<feature type="signal peptide" evidence="2">
    <location>
        <begin position="1"/>
        <end position="26"/>
    </location>
</feature>
<dbReference type="SUPFAM" id="SSF53850">
    <property type="entry name" value="Periplasmic binding protein-like II"/>
    <property type="match status" value="1"/>
</dbReference>
<keyword evidence="4" id="KW-1185">Reference proteome</keyword>
<dbReference type="InterPro" id="IPR042100">
    <property type="entry name" value="Bug_dom1"/>
</dbReference>
<evidence type="ECO:0000256" key="1">
    <source>
        <dbReference type="ARBA" id="ARBA00006987"/>
    </source>
</evidence>
<dbReference type="Proteomes" id="UP000254889">
    <property type="component" value="Chromosome"/>
</dbReference>
<gene>
    <name evidence="3" type="ORF">DW352_07715</name>
</gene>
<comment type="similarity">
    <text evidence="1">Belongs to the UPF0065 (bug) family.</text>
</comment>
<dbReference type="AlphaFoldDB" id="A0A345ZU15"/>
<dbReference type="RefSeq" id="WP_115690036.1">
    <property type="nucleotide sequence ID" value="NZ_CP031417.1"/>
</dbReference>
<dbReference type="Gene3D" id="3.40.190.150">
    <property type="entry name" value="Bordetella uptake gene, domain 1"/>
    <property type="match status" value="1"/>
</dbReference>
<evidence type="ECO:0000313" key="4">
    <source>
        <dbReference type="Proteomes" id="UP000254889"/>
    </source>
</evidence>
<dbReference type="PANTHER" id="PTHR42928:SF5">
    <property type="entry name" value="BLR1237 PROTEIN"/>
    <property type="match status" value="1"/>
</dbReference>
<proteinExistence type="inferred from homology"/>
<dbReference type="KEGG" id="ptaw:DW352_07715"/>
<reference evidence="3 4" key="1">
    <citation type="submission" date="2018-07" db="EMBL/GenBank/DDBJ databases">
        <authorList>
            <person name="Quirk P.G."/>
            <person name="Krulwich T.A."/>
        </authorList>
    </citation>
    <scope>NUCLEOTIDE SEQUENCE [LARGE SCALE GENOMIC DNA]</scope>
    <source>
        <strain evidence="3 4">CC-BB4</strain>
    </source>
</reference>
<dbReference type="PIRSF" id="PIRSF017082">
    <property type="entry name" value="YflP"/>
    <property type="match status" value="1"/>
</dbReference>
<name>A0A345ZU15_9HYPH</name>
<dbReference type="EMBL" id="CP031417">
    <property type="protein sequence ID" value="AXK80412.1"/>
    <property type="molecule type" value="Genomic_DNA"/>
</dbReference>
<feature type="chain" id="PRO_5016574755" evidence="2">
    <location>
        <begin position="27"/>
        <end position="326"/>
    </location>
</feature>
<accession>A0A345ZU15</accession>
<evidence type="ECO:0000313" key="3">
    <source>
        <dbReference type="EMBL" id="AXK80412.1"/>
    </source>
</evidence>
<evidence type="ECO:0000256" key="2">
    <source>
        <dbReference type="SAM" id="SignalP"/>
    </source>
</evidence>
<sequence length="326" mass="34249">MSITRRFCIAFGAAALAVTASVAVQAEEWPTRPITMIVPFPAGGSADVVARLVAAELSDKLKQQVIVDNRAGAGGNIGGAAVARAKPDGYTLLFTTPGPGANNKLLYKDLPFDPEKDFTPIVQVADSPLIMVASTQTPIKSMAELIDYAKKNPGKLNVGTPGNGTLGHFAVAMLERQAGVKVTIIAYKGSSPLITDLLGGQINIGSDFITAYVPQVKDNKMTPLAVLAPQRSPLLPQVPTAAESGFTNFEAVAWFALVGPAALPAPVVAKLNAIVNAYVQNDAVKAKFAPLGLRPVGGTPEQLRDLVAHEIARWRPIVEEAKISLN</sequence>
<protein>
    <submittedName>
        <fullName evidence="3">Tripartite tricarboxylate transporter substrate binding protein</fullName>
    </submittedName>
</protein>
<dbReference type="CDD" id="cd07012">
    <property type="entry name" value="PBP2_Bug_TTT"/>
    <property type="match status" value="1"/>
</dbReference>
<dbReference type="InterPro" id="IPR005064">
    <property type="entry name" value="BUG"/>
</dbReference>
<dbReference type="Pfam" id="PF03401">
    <property type="entry name" value="TctC"/>
    <property type="match status" value="1"/>
</dbReference>
<organism evidence="3 4">
    <name type="scientific">Pseudolabrys taiwanensis</name>
    <dbReference type="NCBI Taxonomy" id="331696"/>
    <lineage>
        <taxon>Bacteria</taxon>
        <taxon>Pseudomonadati</taxon>
        <taxon>Pseudomonadota</taxon>
        <taxon>Alphaproteobacteria</taxon>
        <taxon>Hyphomicrobiales</taxon>
        <taxon>Xanthobacteraceae</taxon>
        <taxon>Pseudolabrys</taxon>
    </lineage>
</organism>